<evidence type="ECO:0000313" key="2">
    <source>
        <dbReference type="Proteomes" id="UP001465976"/>
    </source>
</evidence>
<proteinExistence type="predicted"/>
<name>A0ABR3F219_9AGAR</name>
<gene>
    <name evidence="1" type="ORF">V5O48_012810</name>
</gene>
<reference evidence="1 2" key="1">
    <citation type="submission" date="2024-02" db="EMBL/GenBank/DDBJ databases">
        <title>A draft genome for the cacao thread blight pathogen Marasmius crinis-equi.</title>
        <authorList>
            <person name="Cohen S.P."/>
            <person name="Baruah I.K."/>
            <person name="Amoako-Attah I."/>
            <person name="Bukari Y."/>
            <person name="Meinhardt L.W."/>
            <person name="Bailey B.A."/>
        </authorList>
    </citation>
    <scope>NUCLEOTIDE SEQUENCE [LARGE SCALE GENOMIC DNA]</scope>
    <source>
        <strain evidence="1 2">GH-76</strain>
    </source>
</reference>
<protein>
    <submittedName>
        <fullName evidence="1">Uncharacterized protein</fullName>
    </submittedName>
</protein>
<sequence>CSACRRSSCSDRCCWFCRPPLFSTQVRRCVRQRYSRRRKIDCDRTSGRFEREGSRTYRTTLLDHKLQL</sequence>
<comment type="caution">
    <text evidence="1">The sequence shown here is derived from an EMBL/GenBank/DDBJ whole genome shotgun (WGS) entry which is preliminary data.</text>
</comment>
<accession>A0ABR3F219</accession>
<dbReference type="Proteomes" id="UP001465976">
    <property type="component" value="Unassembled WGS sequence"/>
</dbReference>
<feature type="non-terminal residue" evidence="1">
    <location>
        <position position="1"/>
    </location>
</feature>
<keyword evidence="2" id="KW-1185">Reference proteome</keyword>
<evidence type="ECO:0000313" key="1">
    <source>
        <dbReference type="EMBL" id="KAL0569156.1"/>
    </source>
</evidence>
<feature type="non-terminal residue" evidence="1">
    <location>
        <position position="68"/>
    </location>
</feature>
<dbReference type="EMBL" id="JBAHYK010001181">
    <property type="protein sequence ID" value="KAL0569156.1"/>
    <property type="molecule type" value="Genomic_DNA"/>
</dbReference>
<organism evidence="1 2">
    <name type="scientific">Marasmius crinis-equi</name>
    <dbReference type="NCBI Taxonomy" id="585013"/>
    <lineage>
        <taxon>Eukaryota</taxon>
        <taxon>Fungi</taxon>
        <taxon>Dikarya</taxon>
        <taxon>Basidiomycota</taxon>
        <taxon>Agaricomycotina</taxon>
        <taxon>Agaricomycetes</taxon>
        <taxon>Agaricomycetidae</taxon>
        <taxon>Agaricales</taxon>
        <taxon>Marasmiineae</taxon>
        <taxon>Marasmiaceae</taxon>
        <taxon>Marasmius</taxon>
    </lineage>
</organism>